<proteinExistence type="predicted"/>
<feature type="region of interest" description="Disordered" evidence="2">
    <location>
        <begin position="162"/>
        <end position="190"/>
    </location>
</feature>
<sequence length="609" mass="70048">MSSLTDTVEGSEAKRGRFSNNALTSDTGILQKNSTLRNWFLKPTADLKNGCEDRVEDSVNDVYLNDKNSQKSVEERKLGRKVRSFFKQTNSNKDESVLEDEDDALVWKKTSNKCAKKENSHDIQKGSFTKKIRNSIFKSANDVKEFRNENKLLLPVELSSDDENESHFTDANSHVMQSKSPEKISSKDQCLTKGAKNKGLKKGYEKSFEECSDDSDDEFSPATPPENVLEGPYKFVFQTPNTFTSQPNITVENDFHKGGRHVIDYLNKKLATMNIDIDLTSGGKQNVSWEEELDQLSDHVIESITNHISKGRMHAQEKQDRLEKLKLENLNLSTLKQENLLHKQEINSLKNNLESISKKNNDLIMEMNKLKKKSTNNKTNEYISTDENENEEITKSNMGPGILELNVNETSKKLQQSTFKPSKYLPRETRNNENRLKHLEKRIFGLEKSLEKKKKQVRADSVRLDLNRYTIDQFLTLLKSLSEVLQFHNVYGNDLKENDDNIIKIETCCSALNMKNCFEDSSFRLQENSFKRQLGPLFANINFSLIDQLTMNFRFYERSANFQKETIGGLRMMLQDKDNYIKTLMQHLKKKESTKLIKDSKNGASTLTS</sequence>
<keyword evidence="1" id="KW-0175">Coiled coil</keyword>
<accession>A0A6C1DMM8</accession>
<feature type="coiled-coil region" evidence="1">
    <location>
        <begin position="315"/>
        <end position="373"/>
    </location>
</feature>
<dbReference type="AlphaFoldDB" id="A0A6C1DMM8"/>
<evidence type="ECO:0000313" key="4">
    <source>
        <dbReference type="Proteomes" id="UP000501346"/>
    </source>
</evidence>
<protein>
    <submittedName>
        <fullName evidence="3">Spore-specific protein ysw1</fullName>
    </submittedName>
</protein>
<feature type="compositionally biased region" description="Polar residues" evidence="2">
    <location>
        <begin position="169"/>
        <end position="179"/>
    </location>
</feature>
<name>A0A6C1DMM8_SACPS</name>
<evidence type="ECO:0000256" key="2">
    <source>
        <dbReference type="SAM" id="MobiDB-lite"/>
    </source>
</evidence>
<reference evidence="3 4" key="1">
    <citation type="journal article" date="2019" name="BMC Genomics">
        <title>Chromosome level assembly and comparative genome analysis confirm lager-brewing yeasts originated from a single hybridization.</title>
        <authorList>
            <person name="Salazar A.N."/>
            <person name="Gorter de Vries A.R."/>
            <person name="van den Broek M."/>
            <person name="Brouwers N."/>
            <person name="de la Torre Cortes P."/>
            <person name="Kuijpers N.G.A."/>
            <person name="Daran J.G."/>
            <person name="Abeel T."/>
        </authorList>
    </citation>
    <scope>NUCLEOTIDE SEQUENCE [LARGE SCALE GENOMIC DNA]</scope>
    <source>
        <strain evidence="3 4">CBS 1483</strain>
    </source>
</reference>
<dbReference type="Proteomes" id="UP000501346">
    <property type="component" value="Chromosome ScII"/>
</dbReference>
<organism evidence="3 4">
    <name type="scientific">Saccharomyces pastorianus</name>
    <name type="common">Lager yeast</name>
    <name type="synonym">Saccharomyces cerevisiae x Saccharomyces eubayanus</name>
    <dbReference type="NCBI Taxonomy" id="27292"/>
    <lineage>
        <taxon>Eukaryota</taxon>
        <taxon>Fungi</taxon>
        <taxon>Dikarya</taxon>
        <taxon>Ascomycota</taxon>
        <taxon>Saccharomycotina</taxon>
        <taxon>Saccharomycetes</taxon>
        <taxon>Saccharomycetales</taxon>
        <taxon>Saccharomycetaceae</taxon>
        <taxon>Saccharomyces</taxon>
    </lineage>
</organism>
<evidence type="ECO:0000313" key="3">
    <source>
        <dbReference type="EMBL" id="QID78145.1"/>
    </source>
</evidence>
<keyword evidence="4" id="KW-1185">Reference proteome</keyword>
<evidence type="ECO:0000256" key="1">
    <source>
        <dbReference type="SAM" id="Coils"/>
    </source>
</evidence>
<dbReference type="OrthoDB" id="4052031at2759"/>
<gene>
    <name evidence="3" type="primary">YSW1</name>
    <name evidence="3" type="ORF">GRS66_000348</name>
</gene>
<dbReference type="EMBL" id="CP048984">
    <property type="protein sequence ID" value="QID78145.1"/>
    <property type="molecule type" value="Genomic_DNA"/>
</dbReference>